<dbReference type="Proteomes" id="UP000030706">
    <property type="component" value="Unassembled WGS sequence"/>
</dbReference>
<dbReference type="GeneID" id="40752433"/>
<keyword evidence="3" id="KW-1185">Reference proteome</keyword>
<evidence type="ECO:0000313" key="2">
    <source>
        <dbReference type="EMBL" id="KEQ82756.1"/>
    </source>
</evidence>
<name>A0A074Y798_AURPU</name>
<gene>
    <name evidence="2" type="ORF">M438DRAFT_46985</name>
</gene>
<dbReference type="HOGENOM" id="CLU_2426654_0_0_1"/>
<dbReference type="AlphaFoldDB" id="A0A074Y798"/>
<dbReference type="EMBL" id="KL584986">
    <property type="protein sequence ID" value="KEQ82756.1"/>
    <property type="molecule type" value="Genomic_DNA"/>
</dbReference>
<keyword evidence="1" id="KW-0812">Transmembrane</keyword>
<feature type="transmembrane region" description="Helical" evidence="1">
    <location>
        <begin position="15"/>
        <end position="36"/>
    </location>
</feature>
<keyword evidence="1" id="KW-0472">Membrane</keyword>
<reference evidence="2 3" key="1">
    <citation type="journal article" date="2014" name="BMC Genomics">
        <title>Genome sequencing of four Aureobasidium pullulans varieties: biotechnological potential, stress tolerance, and description of new species.</title>
        <authorList>
            <person name="Gostin Ar C."/>
            <person name="Ohm R.A."/>
            <person name="Kogej T."/>
            <person name="Sonjak S."/>
            <person name="Turk M."/>
            <person name="Zajc J."/>
            <person name="Zalar P."/>
            <person name="Grube M."/>
            <person name="Sun H."/>
            <person name="Han J."/>
            <person name="Sharma A."/>
            <person name="Chiniquy J."/>
            <person name="Ngan C.Y."/>
            <person name="Lipzen A."/>
            <person name="Barry K."/>
            <person name="Grigoriev I.V."/>
            <person name="Gunde-Cimerman N."/>
        </authorList>
    </citation>
    <scope>NUCLEOTIDE SEQUENCE [LARGE SCALE GENOMIC DNA]</scope>
    <source>
        <strain evidence="2 3">EXF-150</strain>
    </source>
</reference>
<dbReference type="RefSeq" id="XP_029758943.1">
    <property type="nucleotide sequence ID" value="XM_029910127.1"/>
</dbReference>
<protein>
    <submittedName>
        <fullName evidence="2">Uncharacterized protein</fullName>
    </submittedName>
</protein>
<sequence length="91" mass="10295">MCTLVPSSCMLDRSFCFWIAASAYMNAPFLFLQSLLPPPMRSSYRQCLRSGSSATLNEIDVSRPKATDEKCLRGNFSSCDFVYIQMYALRS</sequence>
<accession>A0A074Y798</accession>
<proteinExistence type="predicted"/>
<organism evidence="2 3">
    <name type="scientific">Aureobasidium pullulans EXF-150</name>
    <dbReference type="NCBI Taxonomy" id="1043002"/>
    <lineage>
        <taxon>Eukaryota</taxon>
        <taxon>Fungi</taxon>
        <taxon>Dikarya</taxon>
        <taxon>Ascomycota</taxon>
        <taxon>Pezizomycotina</taxon>
        <taxon>Dothideomycetes</taxon>
        <taxon>Dothideomycetidae</taxon>
        <taxon>Dothideales</taxon>
        <taxon>Saccotheciaceae</taxon>
        <taxon>Aureobasidium</taxon>
    </lineage>
</organism>
<evidence type="ECO:0000256" key="1">
    <source>
        <dbReference type="SAM" id="Phobius"/>
    </source>
</evidence>
<keyword evidence="1" id="KW-1133">Transmembrane helix</keyword>
<evidence type="ECO:0000313" key="3">
    <source>
        <dbReference type="Proteomes" id="UP000030706"/>
    </source>
</evidence>